<feature type="compositionally biased region" description="Polar residues" evidence="18">
    <location>
        <begin position="975"/>
        <end position="987"/>
    </location>
</feature>
<dbReference type="InterPro" id="IPR029055">
    <property type="entry name" value="Ntn_hydrolases_N"/>
</dbReference>
<dbReference type="InterPro" id="IPR036922">
    <property type="entry name" value="Rieske_2Fe-2S_sf"/>
</dbReference>
<keyword evidence="24" id="KW-1185">Reference proteome</keyword>
<comment type="catalytic activity">
    <reaction evidence="1">
        <text>Cleavage of peptide bonds with very broad specificity.</text>
        <dbReference type="EC" id="3.4.25.1"/>
    </reaction>
</comment>
<keyword evidence="12" id="KW-0274">FAD</keyword>
<dbReference type="GO" id="GO:0051537">
    <property type="term" value="F:2 iron, 2 sulfur cluster binding"/>
    <property type="evidence" value="ECO:0007669"/>
    <property type="project" value="UniProtKB-KW"/>
</dbReference>
<feature type="domain" description="EH" evidence="20">
    <location>
        <begin position="847"/>
        <end position="937"/>
    </location>
</feature>
<dbReference type="InterPro" id="IPR036188">
    <property type="entry name" value="FAD/NAD-bd_sf"/>
</dbReference>
<feature type="compositionally biased region" description="Low complexity" evidence="18">
    <location>
        <begin position="1655"/>
        <end position="1664"/>
    </location>
</feature>
<dbReference type="SMART" id="SM00165">
    <property type="entry name" value="UBA"/>
    <property type="match status" value="1"/>
</dbReference>
<dbReference type="PANTHER" id="PTHR11216">
    <property type="entry name" value="EH DOMAIN"/>
    <property type="match status" value="1"/>
</dbReference>
<name>A0AAF0E5V0_9BASI</name>
<dbReference type="GO" id="GO:0016491">
    <property type="term" value="F:oxidoreductase activity"/>
    <property type="evidence" value="ECO:0007669"/>
    <property type="project" value="InterPro"/>
</dbReference>
<evidence type="ECO:0000313" key="23">
    <source>
        <dbReference type="EMBL" id="WFD19099.1"/>
    </source>
</evidence>
<dbReference type="Gene3D" id="2.102.10.10">
    <property type="entry name" value="Rieske [2Fe-2S] iron-sulphur domain"/>
    <property type="match status" value="1"/>
</dbReference>
<evidence type="ECO:0000256" key="1">
    <source>
        <dbReference type="ARBA" id="ARBA00001198"/>
    </source>
</evidence>
<evidence type="ECO:0000256" key="18">
    <source>
        <dbReference type="SAM" id="MobiDB-lite"/>
    </source>
</evidence>
<dbReference type="Pfam" id="PF00355">
    <property type="entry name" value="Rieske"/>
    <property type="match status" value="1"/>
</dbReference>
<reference evidence="23" key="1">
    <citation type="submission" date="2023-03" db="EMBL/GenBank/DDBJ databases">
        <title>Mating type loci evolution in Malassezia.</title>
        <authorList>
            <person name="Coelho M.A."/>
        </authorList>
    </citation>
    <scope>NUCLEOTIDE SEQUENCE</scope>
    <source>
        <strain evidence="23">CBS 10434</strain>
    </source>
</reference>
<dbReference type="GO" id="GO:0051603">
    <property type="term" value="P:proteolysis involved in protein catabolic process"/>
    <property type="evidence" value="ECO:0007669"/>
    <property type="project" value="InterPro"/>
</dbReference>
<proteinExistence type="predicted"/>
<evidence type="ECO:0000256" key="9">
    <source>
        <dbReference type="ARBA" id="ARBA00022714"/>
    </source>
</evidence>
<dbReference type="CDD" id="cd14270">
    <property type="entry name" value="UBA"/>
    <property type="match status" value="1"/>
</dbReference>
<evidence type="ECO:0000259" key="21">
    <source>
        <dbReference type="PROSITE" id="PS50222"/>
    </source>
</evidence>
<keyword evidence="14" id="KW-0408">Iron</keyword>
<dbReference type="InterPro" id="IPR009060">
    <property type="entry name" value="UBA-like_sf"/>
</dbReference>
<dbReference type="GO" id="GO:0005743">
    <property type="term" value="C:mitochondrial inner membrane"/>
    <property type="evidence" value="ECO:0007669"/>
    <property type="project" value="UniProtKB-SubCell"/>
</dbReference>
<evidence type="ECO:0000256" key="5">
    <source>
        <dbReference type="ARBA" id="ARBA00022490"/>
    </source>
</evidence>
<protein>
    <recommendedName>
        <fullName evidence="4">proteasome endopeptidase complex</fullName>
        <ecNumber evidence="4">3.4.25.1</ecNumber>
    </recommendedName>
</protein>
<dbReference type="Pfam" id="PF12763">
    <property type="entry name" value="EH"/>
    <property type="match status" value="3"/>
</dbReference>
<dbReference type="SUPFAM" id="SSF51905">
    <property type="entry name" value="FAD/NAD(P)-binding domain"/>
    <property type="match status" value="2"/>
</dbReference>
<dbReference type="PROSITE" id="PS51296">
    <property type="entry name" value="RIESKE"/>
    <property type="match status" value="1"/>
</dbReference>
<feature type="domain" description="EH" evidence="20">
    <location>
        <begin position="742"/>
        <end position="828"/>
    </location>
</feature>
<dbReference type="InterPro" id="IPR011992">
    <property type="entry name" value="EF-hand-dom_pair"/>
</dbReference>
<dbReference type="GO" id="GO:0005634">
    <property type="term" value="C:nucleus"/>
    <property type="evidence" value="ECO:0007669"/>
    <property type="project" value="UniProtKB-SubCell"/>
</dbReference>
<keyword evidence="8" id="KW-0888">Threonine protease</keyword>
<dbReference type="InterPro" id="IPR016050">
    <property type="entry name" value="Proteasome_bsu_CS"/>
</dbReference>
<dbReference type="PROSITE" id="PS51476">
    <property type="entry name" value="PROTEASOME_BETA_2"/>
    <property type="match status" value="1"/>
</dbReference>
<evidence type="ECO:0000256" key="2">
    <source>
        <dbReference type="ARBA" id="ARBA00004123"/>
    </source>
</evidence>
<feature type="compositionally biased region" description="Polar residues" evidence="18">
    <location>
        <begin position="1546"/>
        <end position="1555"/>
    </location>
</feature>
<feature type="domain" description="Rieske" evidence="22">
    <location>
        <begin position="229"/>
        <end position="330"/>
    </location>
</feature>
<feature type="region of interest" description="Disordered" evidence="18">
    <location>
        <begin position="1575"/>
        <end position="1609"/>
    </location>
</feature>
<accession>A0AAF0E5V0</accession>
<dbReference type="SMART" id="SM00027">
    <property type="entry name" value="EH"/>
    <property type="match status" value="3"/>
</dbReference>
<dbReference type="GO" id="GO:0006897">
    <property type="term" value="P:endocytosis"/>
    <property type="evidence" value="ECO:0007669"/>
    <property type="project" value="TreeGrafter"/>
</dbReference>
<feature type="domain" description="EH" evidence="20">
    <location>
        <begin position="1017"/>
        <end position="1106"/>
    </location>
</feature>
<keyword evidence="7" id="KW-0645">Protease</keyword>
<dbReference type="GO" id="GO:0019774">
    <property type="term" value="C:proteasome core complex, beta-subunit complex"/>
    <property type="evidence" value="ECO:0007669"/>
    <property type="project" value="UniProtKB-ARBA"/>
</dbReference>
<feature type="compositionally biased region" description="Polar residues" evidence="18">
    <location>
        <begin position="1527"/>
        <end position="1537"/>
    </location>
</feature>
<dbReference type="PROSITE" id="PS00854">
    <property type="entry name" value="PROTEASOME_BETA_1"/>
    <property type="match status" value="1"/>
</dbReference>
<evidence type="ECO:0000256" key="12">
    <source>
        <dbReference type="ARBA" id="ARBA00022827"/>
    </source>
</evidence>
<comment type="subcellular location">
    <subcellularLocation>
        <location evidence="3">Mitochondrion inner membrane</location>
        <topology evidence="3">Peripheral membrane protein</topology>
        <orientation evidence="3">Intermembrane side</orientation>
    </subcellularLocation>
    <subcellularLocation>
        <location evidence="2">Nucleus</location>
    </subcellularLocation>
</comment>
<evidence type="ECO:0000259" key="19">
    <source>
        <dbReference type="PROSITE" id="PS50030"/>
    </source>
</evidence>
<dbReference type="InterPro" id="IPR015940">
    <property type="entry name" value="UBA"/>
</dbReference>
<evidence type="ECO:0000256" key="10">
    <source>
        <dbReference type="ARBA" id="ARBA00022723"/>
    </source>
</evidence>
<dbReference type="FunFam" id="3.60.20.10:FF:000005">
    <property type="entry name" value="Proteasome subunit beta type-2"/>
    <property type="match status" value="1"/>
</dbReference>
<dbReference type="Proteomes" id="UP001220961">
    <property type="component" value="Chromosome 2"/>
</dbReference>
<evidence type="ECO:0000256" key="8">
    <source>
        <dbReference type="ARBA" id="ARBA00022698"/>
    </source>
</evidence>
<dbReference type="PRINTS" id="PR00368">
    <property type="entry name" value="FADPNR"/>
</dbReference>
<dbReference type="SUPFAM" id="SSF46934">
    <property type="entry name" value="UBA-like"/>
    <property type="match status" value="1"/>
</dbReference>
<dbReference type="GO" id="GO:0016197">
    <property type="term" value="P:endosomal transport"/>
    <property type="evidence" value="ECO:0007669"/>
    <property type="project" value="TreeGrafter"/>
</dbReference>
<dbReference type="CDD" id="cd00052">
    <property type="entry name" value="EH"/>
    <property type="match status" value="3"/>
</dbReference>
<evidence type="ECO:0000256" key="3">
    <source>
        <dbReference type="ARBA" id="ARBA00004137"/>
    </source>
</evidence>
<dbReference type="SMART" id="SM00054">
    <property type="entry name" value="EFh"/>
    <property type="match status" value="4"/>
</dbReference>
<feature type="coiled-coil region" evidence="17">
    <location>
        <begin position="1237"/>
        <end position="1362"/>
    </location>
</feature>
<evidence type="ECO:0000256" key="16">
    <source>
        <dbReference type="ARBA" id="ARBA00023242"/>
    </source>
</evidence>
<evidence type="ECO:0000256" key="13">
    <source>
        <dbReference type="ARBA" id="ARBA00022942"/>
    </source>
</evidence>
<dbReference type="InterPro" id="IPR017941">
    <property type="entry name" value="Rieske_2Fe-2S"/>
</dbReference>
<dbReference type="InterPro" id="IPR016156">
    <property type="entry name" value="FAD/NAD-linked_Rdtase_dimer_sf"/>
</dbReference>
<dbReference type="PROSITE" id="PS50030">
    <property type="entry name" value="UBA"/>
    <property type="match status" value="1"/>
</dbReference>
<keyword evidence="5" id="KW-0963">Cytoplasm</keyword>
<dbReference type="InterPro" id="IPR001353">
    <property type="entry name" value="Proteasome_sua/b"/>
</dbReference>
<evidence type="ECO:0000256" key="14">
    <source>
        <dbReference type="ARBA" id="ARBA00023004"/>
    </source>
</evidence>
<dbReference type="CDD" id="cd03763">
    <property type="entry name" value="proteasome_beta_type_7"/>
    <property type="match status" value="1"/>
</dbReference>
<dbReference type="Pfam" id="PF00227">
    <property type="entry name" value="Proteasome"/>
    <property type="match status" value="1"/>
</dbReference>
<evidence type="ECO:0000256" key="15">
    <source>
        <dbReference type="ARBA" id="ARBA00023014"/>
    </source>
</evidence>
<dbReference type="Pfam" id="PF00627">
    <property type="entry name" value="UBA"/>
    <property type="match status" value="1"/>
</dbReference>
<feature type="region of interest" description="Disordered" evidence="18">
    <location>
        <begin position="1429"/>
        <end position="1555"/>
    </location>
</feature>
<evidence type="ECO:0000256" key="6">
    <source>
        <dbReference type="ARBA" id="ARBA00022630"/>
    </source>
</evidence>
<keyword evidence="15" id="KW-0411">Iron-sulfur</keyword>
<feature type="domain" description="UBA" evidence="19">
    <location>
        <begin position="1736"/>
        <end position="1778"/>
    </location>
</feature>
<dbReference type="EC" id="3.4.25.1" evidence="4"/>
<keyword evidence="16" id="KW-0539">Nucleus</keyword>
<dbReference type="SUPFAM" id="SSF55424">
    <property type="entry name" value="FAD/NAD-linked reductases, dimerisation (C-terminal) domain"/>
    <property type="match status" value="1"/>
</dbReference>
<dbReference type="Pfam" id="PF12465">
    <property type="entry name" value="Pr_beta_C"/>
    <property type="match status" value="1"/>
</dbReference>
<dbReference type="GO" id="GO:0005509">
    <property type="term" value="F:calcium ion binding"/>
    <property type="evidence" value="ECO:0007669"/>
    <property type="project" value="InterPro"/>
</dbReference>
<keyword evidence="10" id="KW-0479">Metal-binding</keyword>
<feature type="compositionally biased region" description="Pro residues" evidence="18">
    <location>
        <begin position="1642"/>
        <end position="1654"/>
    </location>
</feature>
<dbReference type="Gene3D" id="3.60.20.10">
    <property type="entry name" value="Glutamine Phosphoribosylpyrophosphate, subunit 1, domain 1"/>
    <property type="match status" value="1"/>
</dbReference>
<dbReference type="PRINTS" id="PR00411">
    <property type="entry name" value="PNDRDTASEI"/>
</dbReference>
<feature type="compositionally biased region" description="Acidic residues" evidence="18">
    <location>
        <begin position="1430"/>
        <end position="1444"/>
    </location>
</feature>
<keyword evidence="9" id="KW-0001">2Fe-2S</keyword>
<evidence type="ECO:0000256" key="17">
    <source>
        <dbReference type="SAM" id="Coils"/>
    </source>
</evidence>
<dbReference type="EMBL" id="CP119909">
    <property type="protein sequence ID" value="WFD19099.1"/>
    <property type="molecule type" value="Genomic_DNA"/>
</dbReference>
<dbReference type="PANTHER" id="PTHR11216:SF170">
    <property type="entry name" value="DYNAMIN ASSOCIATED PROTEIN 160, ISOFORM D"/>
    <property type="match status" value="1"/>
</dbReference>
<dbReference type="GO" id="GO:0005886">
    <property type="term" value="C:plasma membrane"/>
    <property type="evidence" value="ECO:0007669"/>
    <property type="project" value="TreeGrafter"/>
</dbReference>
<dbReference type="InterPro" id="IPR023333">
    <property type="entry name" value="Proteasome_suB-type"/>
</dbReference>
<keyword evidence="17" id="KW-0175">Coiled coil</keyword>
<dbReference type="Gene3D" id="1.10.287.1490">
    <property type="match status" value="1"/>
</dbReference>
<evidence type="ECO:0000256" key="4">
    <source>
        <dbReference type="ARBA" id="ARBA00012039"/>
    </source>
</evidence>
<dbReference type="GO" id="GO:0004298">
    <property type="term" value="F:threonine-type endopeptidase activity"/>
    <property type="evidence" value="ECO:0007669"/>
    <property type="project" value="UniProtKB-KW"/>
</dbReference>
<dbReference type="InterPro" id="IPR000261">
    <property type="entry name" value="EH_dom"/>
</dbReference>
<feature type="compositionally biased region" description="Pro residues" evidence="18">
    <location>
        <begin position="993"/>
        <end position="1006"/>
    </location>
</feature>
<dbReference type="Gene3D" id="1.10.238.10">
    <property type="entry name" value="EF-hand"/>
    <property type="match status" value="3"/>
</dbReference>
<keyword evidence="6" id="KW-0285">Flavoprotein</keyword>
<dbReference type="Pfam" id="PF07992">
    <property type="entry name" value="Pyr_redox_2"/>
    <property type="match status" value="1"/>
</dbReference>
<dbReference type="InterPro" id="IPR002048">
    <property type="entry name" value="EF_hand_dom"/>
</dbReference>
<dbReference type="InterPro" id="IPR023753">
    <property type="entry name" value="FAD/NAD-binding_dom"/>
</dbReference>
<dbReference type="SUPFAM" id="SSF56235">
    <property type="entry name" value="N-terminal nucleophile aminohydrolases (Ntn hydrolases)"/>
    <property type="match status" value="1"/>
</dbReference>
<evidence type="ECO:0000256" key="7">
    <source>
        <dbReference type="ARBA" id="ARBA00022670"/>
    </source>
</evidence>
<dbReference type="SUPFAM" id="SSF47473">
    <property type="entry name" value="EF-hand"/>
    <property type="match status" value="3"/>
</dbReference>
<evidence type="ECO:0000313" key="24">
    <source>
        <dbReference type="Proteomes" id="UP001220961"/>
    </source>
</evidence>
<dbReference type="SUPFAM" id="SSF50022">
    <property type="entry name" value="ISP domain"/>
    <property type="match status" value="1"/>
</dbReference>
<feature type="region of interest" description="Disordered" evidence="18">
    <location>
        <begin position="1622"/>
        <end position="1745"/>
    </location>
</feature>
<feature type="compositionally biased region" description="Low complexity" evidence="18">
    <location>
        <begin position="1164"/>
        <end position="1179"/>
    </location>
</feature>
<keyword evidence="13" id="KW-0647">Proteasome</keyword>
<feature type="compositionally biased region" description="Low complexity" evidence="18">
    <location>
        <begin position="937"/>
        <end position="951"/>
    </location>
</feature>
<dbReference type="PROSITE" id="PS50222">
    <property type="entry name" value="EF_HAND_2"/>
    <property type="match status" value="1"/>
</dbReference>
<evidence type="ECO:0000256" key="11">
    <source>
        <dbReference type="ARBA" id="ARBA00022801"/>
    </source>
</evidence>
<sequence>MPRATSTGTTIVGLIYKDGVVLGADTRATEGPIVADKNCEKIHYITESIRCCGAGTAADTEFVTNMISSNMQLHELHTRKRPRVLTAMTMLKQRLFQYQGYIGAALVLGGYDTTGPQLFTIAPHGSTDKLPYVTMGSGSLAAMSVFESRWRPQMDEADAIQLVVDAIESGIFNDLGSGSNVDVCVIREKSTEMLRNYRMPNERAQKEQSYKFPRGTTKFTKEEIRSMVVKEGPVDDIPIGAMREVPLDAPFETPINAIVANVHGTFYATSSRCTHYGMPLSKGVLTDDGKLYCPFHGACFRVTTGDIEDAPALDPLQTFEVEVKDGQIYIFVDYESLKNPSTTPCPSQAGGKRQGPHTVFIGGGAVTLHAVQEMRRLGYKGHITVLTTEPHPTIDRPRLSKAYAPELRQALIRDEEYWRNTLQVDLRLSSHAYMIDTRMRRIHIRGGNTIIYEKLVLATGSVPRRLPVEGANAQGVYVMRSLQDAQSLTAALKRRAAPKLVIIGTGFIGLEMGIALAKHADVTLIGQTHVPLEGPLGRQVGSGLQTAIMNERPLRFLNAVDVVRLETDMNGYVRGVLVQPRARGSPELFLQADMVLMSTGARPATDFLRNSPSFPALRPDGSVEVDSALRVNGLRNVYAGGDIAAYPTENGIVRIEHWNVASNHGLEIGRMLATGHVRSYRHIPVFWSSLTSTLRYAGTGHGYDQVYVDGEPDEAEFIAYYAKNDKVIAVATTQALNLSPAERQSFAHLFAMADPANSGMVTGDAAVKFFEGFQLPTLTLGQIWSIADSGNNGFLTPNSFSVALRLIARAQRGESVNEQAVQQPGAPPLYSGAGLTADRAPAITSEDKARFTRIFTMVGPTNGVLSSEQAKDVFMKSKLPIAKLGEIWNLADTKQRGALDLTDFIIGMHYIQGTMNGTIPTLPSVLPPGLYEEARESAPAPSASAAPAAAPYSTPMQPQRTGTDPYGGVAAATPGTPSVMSPMTTGLGSMPSAAPPRSAPAVAPPAPSGDWLISSADKSRYDGFFDSLDDQRAGYVDGGVVVPFFLQSGLDEGTLAHVWDLADITQDGTLSRDEFAVAMHLINERMTGKALPEQLPAALLPPSMRTQTLPPAGTTKQTETQRELFSLLDTDVPPTMSASEKTTAFGAPVAPSMMPMQPEPTSVPPAANASVPAEAPAEPQNRSEPADPFQAFDDDFDAPVPVAVADPKRDEALATLTSTNKGIDEMKERQATATRTLGEQQTTLAELEAQLARAKSEHAEQETAVAAVEQKVQAQESEIDTLRQSVIREESEVSALKTQRAELEQKLLQDRDVAFELKRELSQLQVETEKMRSDYARLGEEARAQQESITAMRSQLSSAKEEQAALQPTTMAAANHFNPFSVMTGGAEDTQDRAAFDSQYGFDDVFTAAGTGGVAAAGGAAAGGAAAYEADADADEREEPEEADAVPYGQTAPVYGGVETLGQENAAISVPGDFPGEANEDVSQTMEREMEGQALTRDLSGKLLQAVDEPSAAPPVPAAAQPPPSVTNEPVSSSTASMVAIPPSSDPVTPATQSAQVDDFDKAFSRMGLAHVVHTSTPRTTAQEKLDANPLDQNFGSVPESEAPVSSATGAAKPVLVDVAPTTQGTPALPSYLQSTATRAPPAVPSPTSPPAVPVPVRASAPTSTPGLGSASGISTPASAAPVSLPAQAPSVPVSMPIRAPAQAPARDGFDDQFEPRSGAPGSTGAGGTERAPTPPLPGDIGPVRQLCQMGFSRSAVVRALERSNYRTERALERLLSAAK</sequence>
<feature type="domain" description="EF-hand" evidence="21">
    <location>
        <begin position="1050"/>
        <end position="1085"/>
    </location>
</feature>
<evidence type="ECO:0000259" key="22">
    <source>
        <dbReference type="PROSITE" id="PS51296"/>
    </source>
</evidence>
<dbReference type="Gene3D" id="3.50.50.60">
    <property type="entry name" value="FAD/NAD(P)-binding domain"/>
    <property type="match status" value="2"/>
</dbReference>
<dbReference type="PROSITE" id="PS50031">
    <property type="entry name" value="EH"/>
    <property type="match status" value="3"/>
</dbReference>
<evidence type="ECO:0000259" key="20">
    <source>
        <dbReference type="PROSITE" id="PS50031"/>
    </source>
</evidence>
<feature type="region of interest" description="Disordered" evidence="18">
    <location>
        <begin position="1154"/>
        <end position="1186"/>
    </location>
</feature>
<dbReference type="Gene3D" id="1.10.8.10">
    <property type="entry name" value="DNA helicase RuvA subunit, C-terminal domain"/>
    <property type="match status" value="1"/>
</dbReference>
<feature type="region of interest" description="Disordered" evidence="18">
    <location>
        <begin position="933"/>
        <end position="1006"/>
    </location>
</feature>
<feature type="compositionally biased region" description="Pro residues" evidence="18">
    <location>
        <begin position="1512"/>
        <end position="1525"/>
    </location>
</feature>
<gene>
    <name evidence="23" type="ORF">MCAP1_001319</name>
</gene>
<keyword evidence="11" id="KW-0378">Hydrolase</keyword>
<organism evidence="23 24">
    <name type="scientific">Malassezia caprae</name>
    <dbReference type="NCBI Taxonomy" id="1381934"/>
    <lineage>
        <taxon>Eukaryota</taxon>
        <taxon>Fungi</taxon>
        <taxon>Dikarya</taxon>
        <taxon>Basidiomycota</taxon>
        <taxon>Ustilaginomycotina</taxon>
        <taxon>Malasseziomycetes</taxon>
        <taxon>Malasseziales</taxon>
        <taxon>Malasseziaceae</taxon>
        <taxon>Malassezia</taxon>
    </lineage>
</organism>
<dbReference type="InterPro" id="IPR024689">
    <property type="entry name" value="Proteasome_bsu_C"/>
</dbReference>